<gene>
    <name evidence="3" type="ORF">TWF694_010980</name>
</gene>
<dbReference type="SMART" id="SM00174">
    <property type="entry name" value="RHO"/>
    <property type="match status" value="1"/>
</dbReference>
<dbReference type="InterPro" id="IPR027417">
    <property type="entry name" value="P-loop_NTPase"/>
</dbReference>
<evidence type="ECO:0000313" key="3">
    <source>
        <dbReference type="EMBL" id="KAK6538096.1"/>
    </source>
</evidence>
<dbReference type="GO" id="GO:0007264">
    <property type="term" value="P:small GTPase-mediated signal transduction"/>
    <property type="evidence" value="ECO:0007669"/>
    <property type="project" value="InterPro"/>
</dbReference>
<dbReference type="SUPFAM" id="SSF52540">
    <property type="entry name" value="P-loop containing nucleoside triphosphate hydrolases"/>
    <property type="match status" value="1"/>
</dbReference>
<keyword evidence="4" id="KW-1185">Reference proteome</keyword>
<dbReference type="AlphaFoldDB" id="A0AAV9X7Z5"/>
<keyword evidence="1" id="KW-0547">Nucleotide-binding</keyword>
<evidence type="ECO:0000313" key="4">
    <source>
        <dbReference type="Proteomes" id="UP001365542"/>
    </source>
</evidence>
<dbReference type="Gene3D" id="3.40.50.300">
    <property type="entry name" value="P-loop containing nucleotide triphosphate hydrolases"/>
    <property type="match status" value="1"/>
</dbReference>
<evidence type="ECO:0000256" key="2">
    <source>
        <dbReference type="ARBA" id="ARBA00023134"/>
    </source>
</evidence>
<sequence length="198" mass="21877">MDSTTNLINTTYGYQPEIHYLVAGASGCGKTTFLERITTGNIGTDESRIPHKQYILTNSAQTNAPILNFHENECLDSNEKQLRPDVLILCFDIGNPDTLQTVGDLNRTLAEKHGADIPTLILGLKRDLRNEEYREGKFIDPMVGYKTAQTLECTGYMECSAVTEELIPVVVEDLVKKGLDVKAGKQYETSGIGNCCVQ</sequence>
<protein>
    <submittedName>
        <fullName evidence="3">Uncharacterized protein</fullName>
    </submittedName>
</protein>
<dbReference type="PANTHER" id="PTHR24072">
    <property type="entry name" value="RHO FAMILY GTPASE"/>
    <property type="match status" value="1"/>
</dbReference>
<dbReference type="GO" id="GO:0003924">
    <property type="term" value="F:GTPase activity"/>
    <property type="evidence" value="ECO:0007669"/>
    <property type="project" value="InterPro"/>
</dbReference>
<keyword evidence="2" id="KW-0342">GTP-binding</keyword>
<name>A0AAV9X7Z5_9PEZI</name>
<evidence type="ECO:0000256" key="1">
    <source>
        <dbReference type="ARBA" id="ARBA00022741"/>
    </source>
</evidence>
<dbReference type="Proteomes" id="UP001365542">
    <property type="component" value="Unassembled WGS sequence"/>
</dbReference>
<dbReference type="PRINTS" id="PR00449">
    <property type="entry name" value="RASTRNSFRMNG"/>
</dbReference>
<dbReference type="InterPro" id="IPR003578">
    <property type="entry name" value="Small_GTPase_Rho"/>
</dbReference>
<reference evidence="3 4" key="1">
    <citation type="submission" date="2019-10" db="EMBL/GenBank/DDBJ databases">
        <authorList>
            <person name="Palmer J.M."/>
        </authorList>
    </citation>
    <scope>NUCLEOTIDE SEQUENCE [LARGE SCALE GENOMIC DNA]</scope>
    <source>
        <strain evidence="3 4">TWF694</strain>
    </source>
</reference>
<comment type="caution">
    <text evidence="3">The sequence shown here is derived from an EMBL/GenBank/DDBJ whole genome shotgun (WGS) entry which is preliminary data.</text>
</comment>
<dbReference type="InterPro" id="IPR001806">
    <property type="entry name" value="Small_GTPase"/>
</dbReference>
<dbReference type="Pfam" id="PF00071">
    <property type="entry name" value="Ras"/>
    <property type="match status" value="1"/>
</dbReference>
<dbReference type="EMBL" id="JAVHJO010000008">
    <property type="protein sequence ID" value="KAK6538096.1"/>
    <property type="molecule type" value="Genomic_DNA"/>
</dbReference>
<organism evidence="3 4">
    <name type="scientific">Orbilia ellipsospora</name>
    <dbReference type="NCBI Taxonomy" id="2528407"/>
    <lineage>
        <taxon>Eukaryota</taxon>
        <taxon>Fungi</taxon>
        <taxon>Dikarya</taxon>
        <taxon>Ascomycota</taxon>
        <taxon>Pezizomycotina</taxon>
        <taxon>Orbiliomycetes</taxon>
        <taxon>Orbiliales</taxon>
        <taxon>Orbiliaceae</taxon>
        <taxon>Orbilia</taxon>
    </lineage>
</organism>
<proteinExistence type="predicted"/>
<accession>A0AAV9X7Z5</accession>
<dbReference type="GO" id="GO:0005525">
    <property type="term" value="F:GTP binding"/>
    <property type="evidence" value="ECO:0007669"/>
    <property type="project" value="UniProtKB-KW"/>
</dbReference>